<sequence>MDEGIKEYTKTGKMKCPSYLLAATWVKETWEAININLIRRFFKCCGISNMMDRTEDKLIFDFTNITNETNLKRGVEGQEESNDKKEEEDSANINTNEGGLVYNGYYEEDKELTIAQDWN</sequence>
<dbReference type="Proteomes" id="UP000789920">
    <property type="component" value="Unassembled WGS sequence"/>
</dbReference>
<dbReference type="EMBL" id="CAJVQC010034510">
    <property type="protein sequence ID" value="CAG8756569.1"/>
    <property type="molecule type" value="Genomic_DNA"/>
</dbReference>
<comment type="caution">
    <text evidence="1">The sequence shown here is derived from an EMBL/GenBank/DDBJ whole genome shotgun (WGS) entry which is preliminary data.</text>
</comment>
<evidence type="ECO:0000313" key="1">
    <source>
        <dbReference type="EMBL" id="CAG8756569.1"/>
    </source>
</evidence>
<evidence type="ECO:0000313" key="2">
    <source>
        <dbReference type="Proteomes" id="UP000789920"/>
    </source>
</evidence>
<proteinExistence type="predicted"/>
<organism evidence="1 2">
    <name type="scientific">Racocetra persica</name>
    <dbReference type="NCBI Taxonomy" id="160502"/>
    <lineage>
        <taxon>Eukaryota</taxon>
        <taxon>Fungi</taxon>
        <taxon>Fungi incertae sedis</taxon>
        <taxon>Mucoromycota</taxon>
        <taxon>Glomeromycotina</taxon>
        <taxon>Glomeromycetes</taxon>
        <taxon>Diversisporales</taxon>
        <taxon>Gigasporaceae</taxon>
        <taxon>Racocetra</taxon>
    </lineage>
</organism>
<name>A0ACA9QL05_9GLOM</name>
<accession>A0ACA9QL05</accession>
<keyword evidence="2" id="KW-1185">Reference proteome</keyword>
<gene>
    <name evidence="1" type="ORF">RPERSI_LOCUS14741</name>
</gene>
<reference evidence="1" key="1">
    <citation type="submission" date="2021-06" db="EMBL/GenBank/DDBJ databases">
        <authorList>
            <person name="Kallberg Y."/>
            <person name="Tangrot J."/>
            <person name="Rosling A."/>
        </authorList>
    </citation>
    <scope>NUCLEOTIDE SEQUENCE</scope>
    <source>
        <strain evidence="1">MA461A</strain>
    </source>
</reference>
<protein>
    <submittedName>
        <fullName evidence="1">19616_t:CDS:1</fullName>
    </submittedName>
</protein>